<protein>
    <submittedName>
        <fullName evidence="3">Uncharacterized protein</fullName>
    </submittedName>
</protein>
<dbReference type="EMBL" id="MLAK01000623">
    <property type="protein sequence ID" value="OHT10059.1"/>
    <property type="molecule type" value="Genomic_DNA"/>
</dbReference>
<feature type="coiled-coil region" evidence="1">
    <location>
        <begin position="133"/>
        <end position="249"/>
    </location>
</feature>
<evidence type="ECO:0000256" key="2">
    <source>
        <dbReference type="SAM" id="MobiDB-lite"/>
    </source>
</evidence>
<dbReference type="VEuPathDB" id="TrichDB:TRFO_20879"/>
<organism evidence="3 4">
    <name type="scientific">Tritrichomonas foetus</name>
    <dbReference type="NCBI Taxonomy" id="1144522"/>
    <lineage>
        <taxon>Eukaryota</taxon>
        <taxon>Metamonada</taxon>
        <taxon>Parabasalia</taxon>
        <taxon>Tritrichomonadida</taxon>
        <taxon>Tritrichomonadidae</taxon>
        <taxon>Tritrichomonas</taxon>
    </lineage>
</organism>
<comment type="caution">
    <text evidence="3">The sequence shown here is derived from an EMBL/GenBank/DDBJ whole genome shotgun (WGS) entry which is preliminary data.</text>
</comment>
<feature type="region of interest" description="Disordered" evidence="2">
    <location>
        <begin position="1"/>
        <end position="45"/>
    </location>
</feature>
<reference evidence="3" key="1">
    <citation type="submission" date="2016-10" db="EMBL/GenBank/DDBJ databases">
        <authorList>
            <person name="Benchimol M."/>
            <person name="Almeida L.G."/>
            <person name="Vasconcelos A.T."/>
            <person name="Perreira-Neves A."/>
            <person name="Rosa I.A."/>
            <person name="Tasca T."/>
            <person name="Bogo M.R."/>
            <person name="de Souza W."/>
        </authorList>
    </citation>
    <scope>NUCLEOTIDE SEQUENCE [LARGE SCALE GENOMIC DNA]</scope>
    <source>
        <strain evidence="3">K</strain>
    </source>
</reference>
<gene>
    <name evidence="3" type="ORF">TRFO_20879</name>
</gene>
<dbReference type="Proteomes" id="UP000179807">
    <property type="component" value="Unassembled WGS sequence"/>
</dbReference>
<evidence type="ECO:0000313" key="4">
    <source>
        <dbReference type="Proteomes" id="UP000179807"/>
    </source>
</evidence>
<feature type="coiled-coil region" evidence="1">
    <location>
        <begin position="295"/>
        <end position="357"/>
    </location>
</feature>
<dbReference type="RefSeq" id="XP_068363195.1">
    <property type="nucleotide sequence ID" value="XM_068501644.1"/>
</dbReference>
<keyword evidence="4" id="KW-1185">Reference proteome</keyword>
<name>A0A1J4KFR0_9EUKA</name>
<dbReference type="GeneID" id="94836348"/>
<sequence>MTEVDNQSPSDDLSSSKSSKLEIYETDPKDSESTGNINPTDDDNNNDVLVLQQKLSFYEQHMIILIARYEDVFNKFNLFREFYLGQKNKKSQDVEAVLQQIGQLSTPDESQISKLVHDNAQLQSDFHKSCEVLKQQQKLIEKLKSENQEYKETIQMYLSQMDQFQNSNFNVDIEVLNQQIESLKKENQDLQDMYEMVSQESTELNDKNQTLLQQTERYASNEKKLRKENETLSQKVQDLEDELASKNHQNQPKTEKPKLDLAHEAVFTNIPENDPNEIEVDPPVAKYGTEEKYRIAELEALVSHLESELEKTADSYNKSIEKNETLMQDHKKKWMDLKNANSVIEQYRKIEQILRNQLSSANIEIEQYEIPVYDENE</sequence>
<keyword evidence="1" id="KW-0175">Coiled coil</keyword>
<feature type="compositionally biased region" description="Basic and acidic residues" evidence="2">
    <location>
        <begin position="19"/>
        <end position="32"/>
    </location>
</feature>
<accession>A0A1J4KFR0</accession>
<proteinExistence type="predicted"/>
<evidence type="ECO:0000256" key="1">
    <source>
        <dbReference type="SAM" id="Coils"/>
    </source>
</evidence>
<evidence type="ECO:0000313" key="3">
    <source>
        <dbReference type="EMBL" id="OHT10059.1"/>
    </source>
</evidence>
<dbReference type="Gene3D" id="1.10.287.1490">
    <property type="match status" value="1"/>
</dbReference>
<dbReference type="AlphaFoldDB" id="A0A1J4KFR0"/>